<evidence type="ECO:0000256" key="1">
    <source>
        <dbReference type="ARBA" id="ARBA00001964"/>
    </source>
</evidence>
<dbReference type="InterPro" id="IPR005474">
    <property type="entry name" value="Transketolase_N"/>
</dbReference>
<comment type="cofactor">
    <cofactor evidence="1">
        <name>thiamine diphosphate</name>
        <dbReference type="ChEBI" id="CHEBI:58937"/>
    </cofactor>
</comment>
<dbReference type="InterPro" id="IPR029061">
    <property type="entry name" value="THDP-binding"/>
</dbReference>
<reference evidence="5 6" key="1">
    <citation type="journal article" date="2016" name="Nat. Commun.">
        <title>Thousands of microbial genomes shed light on interconnected biogeochemical processes in an aquifer system.</title>
        <authorList>
            <person name="Anantharaman K."/>
            <person name="Brown C.T."/>
            <person name="Hug L.A."/>
            <person name="Sharon I."/>
            <person name="Castelle C.J."/>
            <person name="Probst A.J."/>
            <person name="Thomas B.C."/>
            <person name="Singh A."/>
            <person name="Wilkins M.J."/>
            <person name="Karaoz U."/>
            <person name="Brodie E.L."/>
            <person name="Williams K.H."/>
            <person name="Hubbard S.S."/>
            <person name="Banfield J.F."/>
        </authorList>
    </citation>
    <scope>NUCLEOTIDE SEQUENCE [LARGE SCALE GENOMIC DNA]</scope>
</reference>
<comment type="similarity">
    <text evidence="2">Belongs to the transketolase family.</text>
</comment>
<dbReference type="Pfam" id="PF00456">
    <property type="entry name" value="Transketolase_N"/>
    <property type="match status" value="1"/>
</dbReference>
<sequence>MALGAKLDKKKFHTLVILGDGECMEGSIWEAASFASAWNLSNLIAIIDNNGLGATDFVRNFIGKTNFKDKFKSFGWTVFEVDGHNFNSLIPVFLKIKNRKFNNPIAIIANTIKGKGISFMENDPHWHHGIPKGNFLSKAMKELGIKQ</sequence>
<keyword evidence="3" id="KW-0786">Thiamine pyrophosphate</keyword>
<dbReference type="Gene3D" id="3.40.50.970">
    <property type="match status" value="1"/>
</dbReference>
<proteinExistence type="inferred from homology"/>
<evidence type="ECO:0000256" key="2">
    <source>
        <dbReference type="ARBA" id="ARBA00007131"/>
    </source>
</evidence>
<protein>
    <recommendedName>
        <fullName evidence="4">Transketolase N-terminal domain-containing protein</fullName>
    </recommendedName>
</protein>
<gene>
    <name evidence="5" type="ORF">A2159_01545</name>
</gene>
<organism evidence="5 6">
    <name type="scientific">Candidatus Woesebacteria bacterium RBG_13_34_9</name>
    <dbReference type="NCBI Taxonomy" id="1802477"/>
    <lineage>
        <taxon>Bacteria</taxon>
        <taxon>Candidatus Woeseibacteriota</taxon>
    </lineage>
</organism>
<feature type="domain" description="Transketolase N-terminal" evidence="4">
    <location>
        <begin position="12"/>
        <end position="137"/>
    </location>
</feature>
<dbReference type="PANTHER" id="PTHR47514:SF1">
    <property type="entry name" value="TRANSKETOLASE N-TERMINAL SECTION-RELATED"/>
    <property type="match status" value="1"/>
</dbReference>
<comment type="caution">
    <text evidence="5">The sequence shown here is derived from an EMBL/GenBank/DDBJ whole genome shotgun (WGS) entry which is preliminary data.</text>
</comment>
<evidence type="ECO:0000313" key="6">
    <source>
        <dbReference type="Proteomes" id="UP000179219"/>
    </source>
</evidence>
<accession>A0A1F7X5R1</accession>
<dbReference type="PANTHER" id="PTHR47514">
    <property type="entry name" value="TRANSKETOLASE N-TERMINAL SECTION-RELATED"/>
    <property type="match status" value="1"/>
</dbReference>
<dbReference type="AlphaFoldDB" id="A0A1F7X5R1"/>
<dbReference type="Proteomes" id="UP000179219">
    <property type="component" value="Unassembled WGS sequence"/>
</dbReference>
<evidence type="ECO:0000259" key="4">
    <source>
        <dbReference type="Pfam" id="PF00456"/>
    </source>
</evidence>
<evidence type="ECO:0000313" key="5">
    <source>
        <dbReference type="EMBL" id="OGM10426.1"/>
    </source>
</evidence>
<dbReference type="EMBL" id="MGFP01000013">
    <property type="protein sequence ID" value="OGM10426.1"/>
    <property type="molecule type" value="Genomic_DNA"/>
</dbReference>
<name>A0A1F7X5R1_9BACT</name>
<dbReference type="SUPFAM" id="SSF52518">
    <property type="entry name" value="Thiamin diphosphate-binding fold (THDP-binding)"/>
    <property type="match status" value="1"/>
</dbReference>
<evidence type="ECO:0000256" key="3">
    <source>
        <dbReference type="ARBA" id="ARBA00023052"/>
    </source>
</evidence>